<gene>
    <name evidence="2" type="ORF">IAB46_08525</name>
</gene>
<dbReference type="GO" id="GO:0004553">
    <property type="term" value="F:hydrolase activity, hydrolyzing O-glycosyl compounds"/>
    <property type="evidence" value="ECO:0007669"/>
    <property type="project" value="InterPro"/>
</dbReference>
<sequence length="199" mass="23503">MVYEIRRIDGKAQLKQCHSFEISNFQWRSIYRPKAQGCVGYIENKGFLVWLACEEVHPKADCTRNFDPVYKDSALDAFFQFDLENNNYFSFEFNARGICIASYGPARHLRVPFSPDQITDLNIRPKVTPYGWQIVFFIPESTIFFFQPRSRWKVKRHIYCNFYKVSEHPDIEHYGSFSSIQLPRHDFYQPGAFVKASIL</sequence>
<reference evidence="2" key="1">
    <citation type="submission" date="2020-10" db="EMBL/GenBank/DDBJ databases">
        <authorList>
            <person name="Gilroy R."/>
        </authorList>
    </citation>
    <scope>NUCLEOTIDE SEQUENCE</scope>
    <source>
        <strain evidence="2">CHK178-757</strain>
    </source>
</reference>
<evidence type="ECO:0000313" key="2">
    <source>
        <dbReference type="EMBL" id="HIS47581.1"/>
    </source>
</evidence>
<organism evidence="2 3">
    <name type="scientific">Candidatus Scybalocola faecigallinarum</name>
    <dbReference type="NCBI Taxonomy" id="2840941"/>
    <lineage>
        <taxon>Bacteria</taxon>
        <taxon>Bacillati</taxon>
        <taxon>Bacillota</taxon>
        <taxon>Clostridia</taxon>
        <taxon>Lachnospirales</taxon>
        <taxon>Lachnospiraceae</taxon>
        <taxon>Lachnospiraceae incertae sedis</taxon>
        <taxon>Candidatus Scybalocola (ex Gilroy et al. 2021)</taxon>
    </lineage>
</organism>
<dbReference type="AlphaFoldDB" id="A0A9D1JQU8"/>
<feature type="domain" description="Carbohydrate-binding" evidence="1">
    <location>
        <begin position="20"/>
        <end position="193"/>
    </location>
</feature>
<dbReference type="CDD" id="cd09620">
    <property type="entry name" value="CBM9_like_3"/>
    <property type="match status" value="1"/>
</dbReference>
<dbReference type="InterPro" id="IPR010502">
    <property type="entry name" value="Carb-bd_dom_fam9"/>
</dbReference>
<dbReference type="GO" id="GO:0016052">
    <property type="term" value="P:carbohydrate catabolic process"/>
    <property type="evidence" value="ECO:0007669"/>
    <property type="project" value="InterPro"/>
</dbReference>
<dbReference type="Pfam" id="PF16011">
    <property type="entry name" value="CBM9_2"/>
    <property type="match status" value="1"/>
</dbReference>
<protein>
    <recommendedName>
        <fullName evidence="1">Carbohydrate-binding domain-containing protein</fullName>
    </recommendedName>
</protein>
<comment type="caution">
    <text evidence="2">The sequence shown here is derived from an EMBL/GenBank/DDBJ whole genome shotgun (WGS) entry which is preliminary data.</text>
</comment>
<evidence type="ECO:0000259" key="1">
    <source>
        <dbReference type="Pfam" id="PF16011"/>
    </source>
</evidence>
<evidence type="ECO:0000313" key="3">
    <source>
        <dbReference type="Proteomes" id="UP000823927"/>
    </source>
</evidence>
<proteinExistence type="predicted"/>
<accession>A0A9D1JQU8</accession>
<reference evidence="2" key="2">
    <citation type="journal article" date="2021" name="PeerJ">
        <title>Extensive microbial diversity within the chicken gut microbiome revealed by metagenomics and culture.</title>
        <authorList>
            <person name="Gilroy R."/>
            <person name="Ravi A."/>
            <person name="Getino M."/>
            <person name="Pursley I."/>
            <person name="Horton D.L."/>
            <person name="Alikhan N.F."/>
            <person name="Baker D."/>
            <person name="Gharbi K."/>
            <person name="Hall N."/>
            <person name="Watson M."/>
            <person name="Adriaenssens E.M."/>
            <person name="Foster-Nyarko E."/>
            <person name="Jarju S."/>
            <person name="Secka A."/>
            <person name="Antonio M."/>
            <person name="Oren A."/>
            <person name="Chaudhuri R.R."/>
            <person name="La Ragione R."/>
            <person name="Hildebrand F."/>
            <person name="Pallen M.J."/>
        </authorList>
    </citation>
    <scope>NUCLEOTIDE SEQUENCE</scope>
    <source>
        <strain evidence="2">CHK178-757</strain>
    </source>
</reference>
<name>A0A9D1JQU8_9FIRM</name>
<dbReference type="GO" id="GO:0030246">
    <property type="term" value="F:carbohydrate binding"/>
    <property type="evidence" value="ECO:0007669"/>
    <property type="project" value="InterPro"/>
</dbReference>
<dbReference type="Proteomes" id="UP000823927">
    <property type="component" value="Unassembled WGS sequence"/>
</dbReference>
<dbReference type="EMBL" id="DVIT01000030">
    <property type="protein sequence ID" value="HIS47581.1"/>
    <property type="molecule type" value="Genomic_DNA"/>
</dbReference>
<dbReference type="Gene3D" id="2.60.40.1190">
    <property type="match status" value="1"/>
</dbReference>